<dbReference type="GO" id="GO:0044718">
    <property type="term" value="P:siderophore transmembrane transport"/>
    <property type="evidence" value="ECO:0007669"/>
    <property type="project" value="TreeGrafter"/>
</dbReference>
<dbReference type="PANTHER" id="PTHR30069:SF29">
    <property type="entry name" value="HEMOGLOBIN AND HEMOGLOBIN-HAPTOGLOBIN-BINDING PROTEIN 1-RELATED"/>
    <property type="match status" value="1"/>
</dbReference>
<dbReference type="InterPro" id="IPR037066">
    <property type="entry name" value="Plug_dom_sf"/>
</dbReference>
<evidence type="ECO:0000256" key="1">
    <source>
        <dbReference type="ARBA" id="ARBA00004571"/>
    </source>
</evidence>
<feature type="domain" description="TonB-dependent receptor-like beta-barrel" evidence="9">
    <location>
        <begin position="438"/>
        <end position="977"/>
    </location>
</feature>
<accession>J9H4K4</accession>
<evidence type="ECO:0000256" key="7">
    <source>
        <dbReference type="ARBA" id="ARBA00023170"/>
    </source>
</evidence>
<dbReference type="SUPFAM" id="SSF56935">
    <property type="entry name" value="Porins"/>
    <property type="match status" value="1"/>
</dbReference>
<dbReference type="AlphaFoldDB" id="J9H4K4"/>
<dbReference type="InterPro" id="IPR039426">
    <property type="entry name" value="TonB-dep_rcpt-like"/>
</dbReference>
<keyword evidence="7 11" id="KW-0675">Receptor</keyword>
<keyword evidence="2" id="KW-0813">Transport</keyword>
<dbReference type="Pfam" id="PF13715">
    <property type="entry name" value="CarbopepD_reg_2"/>
    <property type="match status" value="1"/>
</dbReference>
<dbReference type="GO" id="GO:0015344">
    <property type="term" value="F:siderophore uptake transmembrane transporter activity"/>
    <property type="evidence" value="ECO:0007669"/>
    <property type="project" value="TreeGrafter"/>
</dbReference>
<organism evidence="11">
    <name type="scientific">gut metagenome</name>
    <dbReference type="NCBI Taxonomy" id="749906"/>
    <lineage>
        <taxon>unclassified sequences</taxon>
        <taxon>metagenomes</taxon>
        <taxon>organismal metagenomes</taxon>
    </lineage>
</organism>
<sequence>MISAEDEQPIVGASVLLKGTQIGTITDMDGKFNLRHVPESAKTLVISYIGMQTQEAAVKPQMHITLVPDAQQIDEVVVVAYGTQKASSLTASVSSVRANALKDVPSSSFDQMLQGRASGMSVTTPSAGVGQAPVVHIRGVNSITSGTSPLYVVDGVPIQSGDLAGGVGNHNALADINPADILSIDVLKDAAAAALYGSRAANGVVLITTKSGKEGKVTVTYDGYVGFSNKTKFIDMMNAREYVDFKNMALRNAYGTDIASELPGMGFTPSVWGDKVFNLMTDSKGNVIDTDWSKTVFQNGFTQGQTVSVNGGSERVQYYVSANYNTQKGIVKGDDYKRLGGKANLTVKATDWLKLGFNGNVASSTTKQTDAARNGSNFSVGGFPRLALINAPNIPAFNEDGTPFYEQKGLGYGPNAVFNTFSNPAALLSLNNGTSVNVTRIISSFFGELSPFKGLVLKTQYSIDYSDIENRNFRSPQHGDGVNQKGYAFNVAAKNNIWTWTNTATYDFSLGNHNFNLLAGMEATETHYQYWYGERYGLTDDKFTQFEGPFTNADGGGDEDNNSMVSYFGRINYDYASKYLLSVNYRRDGFSALSRENRWGNFGGVSAAWRVSEEPFFKPLKTYVDDFKLKGSYGVVGNTNIASYASRSYYSSFYYGNNGTYFIKQIADPNLKWESSEKYDIGFSAQLLGRINVDFDYYYTKSSDLILEVPQAPSKGLPGNILTTNAGKMENKGIELTLSADIFKDGPFKWNSSFNITTTKNKVLELAGGVDNILGWDDSKLENNNITVVGKSIGQLYTHPTGGIDRETGRRIFYSPEGEKLLFDYTTDSGWIHEDGTAYEGEVKPVISGGTLPTWYGGWNNYFEYKGFDLSIFFQFSGGNKIYNGTKATVSDMRFWSNSKEVLNNYWTPERKDAMYALPVYGDNYSNGSAMALSDWIEKGDYLRLKNISLGYTFNTKKWSKAIGISKLRIYAQAQNLFVITGYSGMDPEVLTNTTNAVLSPGTDKNTLPQARTYTFGVNLSF</sequence>
<proteinExistence type="predicted"/>
<name>J9H4K4_9ZZZZ</name>
<evidence type="ECO:0000256" key="5">
    <source>
        <dbReference type="ARBA" id="ARBA00023077"/>
    </source>
</evidence>
<evidence type="ECO:0000256" key="3">
    <source>
        <dbReference type="ARBA" id="ARBA00022692"/>
    </source>
</evidence>
<dbReference type="InterPro" id="IPR008969">
    <property type="entry name" value="CarboxyPept-like_regulatory"/>
</dbReference>
<dbReference type="Pfam" id="PF00593">
    <property type="entry name" value="TonB_dep_Rec_b-barrel"/>
    <property type="match status" value="1"/>
</dbReference>
<keyword evidence="4" id="KW-0732">Signal</keyword>
<dbReference type="InterPro" id="IPR000531">
    <property type="entry name" value="Beta-barrel_TonB"/>
</dbReference>
<gene>
    <name evidence="11" type="ORF">EVA_03134</name>
</gene>
<dbReference type="InterPro" id="IPR012910">
    <property type="entry name" value="Plug_dom"/>
</dbReference>
<comment type="subcellular location">
    <subcellularLocation>
        <location evidence="1">Cell outer membrane</location>
        <topology evidence="1">Multi-pass membrane protein</topology>
    </subcellularLocation>
</comment>
<evidence type="ECO:0000256" key="2">
    <source>
        <dbReference type="ARBA" id="ARBA00022448"/>
    </source>
</evidence>
<comment type="caution">
    <text evidence="11">The sequence shown here is derived from an EMBL/GenBank/DDBJ whole genome shotgun (WGS) entry which is preliminary data.</text>
</comment>
<evidence type="ECO:0000256" key="6">
    <source>
        <dbReference type="ARBA" id="ARBA00023136"/>
    </source>
</evidence>
<evidence type="ECO:0000259" key="9">
    <source>
        <dbReference type="Pfam" id="PF00593"/>
    </source>
</evidence>
<dbReference type="PANTHER" id="PTHR30069">
    <property type="entry name" value="TONB-DEPENDENT OUTER MEMBRANE RECEPTOR"/>
    <property type="match status" value="1"/>
</dbReference>
<dbReference type="Pfam" id="PF07715">
    <property type="entry name" value="Plug"/>
    <property type="match status" value="1"/>
</dbReference>
<dbReference type="InterPro" id="IPR036942">
    <property type="entry name" value="Beta-barrel_TonB_sf"/>
</dbReference>
<reference evidence="11" key="1">
    <citation type="journal article" date="2012" name="PLoS ONE">
        <title>Gene sets for utilization of primary and secondary nutrition supplies in the distal gut of endangered iberian lynx.</title>
        <authorList>
            <person name="Alcaide M."/>
            <person name="Messina E."/>
            <person name="Richter M."/>
            <person name="Bargiela R."/>
            <person name="Peplies J."/>
            <person name="Huws S.A."/>
            <person name="Newbold C.J."/>
            <person name="Golyshin P.N."/>
            <person name="Simon M.A."/>
            <person name="Lopez G."/>
            <person name="Yakimov M.M."/>
            <person name="Ferrer M."/>
        </authorList>
    </citation>
    <scope>NUCLEOTIDE SEQUENCE</scope>
</reference>
<dbReference type="SUPFAM" id="SSF49464">
    <property type="entry name" value="Carboxypeptidase regulatory domain-like"/>
    <property type="match status" value="1"/>
</dbReference>
<dbReference type="PROSITE" id="PS52016">
    <property type="entry name" value="TONB_DEPENDENT_REC_3"/>
    <property type="match status" value="1"/>
</dbReference>
<evidence type="ECO:0000256" key="8">
    <source>
        <dbReference type="ARBA" id="ARBA00023237"/>
    </source>
</evidence>
<dbReference type="Gene3D" id="2.170.130.10">
    <property type="entry name" value="TonB-dependent receptor, plug domain"/>
    <property type="match status" value="1"/>
</dbReference>
<dbReference type="NCBIfam" id="TIGR04056">
    <property type="entry name" value="OMP_RagA_SusC"/>
    <property type="match status" value="1"/>
</dbReference>
<keyword evidence="3" id="KW-0812">Transmembrane</keyword>
<evidence type="ECO:0000256" key="4">
    <source>
        <dbReference type="ARBA" id="ARBA00022729"/>
    </source>
</evidence>
<feature type="domain" description="TonB-dependent receptor plug" evidence="10">
    <location>
        <begin position="87"/>
        <end position="204"/>
    </location>
</feature>
<keyword evidence="5" id="KW-0798">TonB box</keyword>
<dbReference type="EMBL" id="AMCI01000551">
    <property type="protein sequence ID" value="EJX08745.1"/>
    <property type="molecule type" value="Genomic_DNA"/>
</dbReference>
<keyword evidence="6" id="KW-0472">Membrane</keyword>
<evidence type="ECO:0000313" key="11">
    <source>
        <dbReference type="EMBL" id="EJX08745.1"/>
    </source>
</evidence>
<dbReference type="InterPro" id="IPR023997">
    <property type="entry name" value="TonB-dep_OMP_SusC/RagA_CS"/>
</dbReference>
<evidence type="ECO:0000259" key="10">
    <source>
        <dbReference type="Pfam" id="PF07715"/>
    </source>
</evidence>
<dbReference type="Gene3D" id="2.40.170.20">
    <property type="entry name" value="TonB-dependent receptor, beta-barrel domain"/>
    <property type="match status" value="1"/>
</dbReference>
<dbReference type="InterPro" id="IPR023996">
    <property type="entry name" value="TonB-dep_OMP_SusC/RagA"/>
</dbReference>
<protein>
    <submittedName>
        <fullName evidence="11">TonB-dependent receptor plug</fullName>
    </submittedName>
</protein>
<dbReference type="NCBIfam" id="TIGR04057">
    <property type="entry name" value="SusC_RagA_signa"/>
    <property type="match status" value="1"/>
</dbReference>
<keyword evidence="8" id="KW-0998">Cell outer membrane</keyword>
<dbReference type="Gene3D" id="2.60.40.1120">
    <property type="entry name" value="Carboxypeptidase-like, regulatory domain"/>
    <property type="match status" value="1"/>
</dbReference>
<dbReference type="GO" id="GO:0009279">
    <property type="term" value="C:cell outer membrane"/>
    <property type="evidence" value="ECO:0007669"/>
    <property type="project" value="UniProtKB-SubCell"/>
</dbReference>